<feature type="transmembrane region" description="Helical" evidence="1">
    <location>
        <begin position="161"/>
        <end position="178"/>
    </location>
</feature>
<dbReference type="PANTHER" id="PTHR22911">
    <property type="entry name" value="ACYL-MALONYL CONDENSING ENZYME-RELATED"/>
    <property type="match status" value="1"/>
</dbReference>
<feature type="transmembrane region" description="Helical" evidence="1">
    <location>
        <begin position="82"/>
        <end position="100"/>
    </location>
</feature>
<dbReference type="GO" id="GO:0016020">
    <property type="term" value="C:membrane"/>
    <property type="evidence" value="ECO:0007669"/>
    <property type="project" value="InterPro"/>
</dbReference>
<dbReference type="Pfam" id="PF00892">
    <property type="entry name" value="EamA"/>
    <property type="match status" value="2"/>
</dbReference>
<accession>A0A1M7IN24</accession>
<sequence length="323" mass="34326">MTFDVTTPRRPALFENSAVTGMICMAAAMLLLPVGDTFAKILMGHLSAIEVTTARLLAQGLCLAPIALVLRHRLRGPMLSPIVALSGTLVMVTLTSLIWAFSVMPIATAIAIFFAEPLILTALVGPLLGERVGPRRMIAVLVGLIGVLIIIRPGGGFGPTAFLPLLAALCYALNMIVLRKASGTRSSLTVQCGATFYACLGMIGISLGLGATGQLEPSFASLPGWAWGAILASGGLAAASFILIAEAFRRAEAGMLAPFQFLEIIGATAMGYLVFAEFPDGLTWLGIGIILSSGLYVFWREQVPANRASMRPRRRRTRRIRSR</sequence>
<organism evidence="3 4">
    <name type="scientific">Roseovarius pacificus</name>
    <dbReference type="NCBI Taxonomy" id="337701"/>
    <lineage>
        <taxon>Bacteria</taxon>
        <taxon>Pseudomonadati</taxon>
        <taxon>Pseudomonadota</taxon>
        <taxon>Alphaproteobacteria</taxon>
        <taxon>Rhodobacterales</taxon>
        <taxon>Roseobacteraceae</taxon>
        <taxon>Roseovarius</taxon>
    </lineage>
</organism>
<feature type="transmembrane region" description="Helical" evidence="1">
    <location>
        <begin position="137"/>
        <end position="155"/>
    </location>
</feature>
<protein>
    <submittedName>
        <fullName evidence="3">Threonine/homoserine efflux transporter RhtA</fullName>
    </submittedName>
</protein>
<evidence type="ECO:0000259" key="2">
    <source>
        <dbReference type="Pfam" id="PF00892"/>
    </source>
</evidence>
<proteinExistence type="predicted"/>
<keyword evidence="1" id="KW-0812">Transmembrane</keyword>
<feature type="transmembrane region" description="Helical" evidence="1">
    <location>
        <begin position="52"/>
        <end position="70"/>
    </location>
</feature>
<gene>
    <name evidence="3" type="ORF">SAMN05444398_11610</name>
</gene>
<feature type="transmembrane region" description="Helical" evidence="1">
    <location>
        <begin position="224"/>
        <end position="244"/>
    </location>
</feature>
<feature type="domain" description="EamA" evidence="2">
    <location>
        <begin position="161"/>
        <end position="294"/>
    </location>
</feature>
<dbReference type="Proteomes" id="UP000183974">
    <property type="component" value="Unassembled WGS sequence"/>
</dbReference>
<name>A0A1M7IN24_9RHOB</name>
<evidence type="ECO:0000313" key="3">
    <source>
        <dbReference type="EMBL" id="SHM42130.1"/>
    </source>
</evidence>
<feature type="transmembrane region" description="Helical" evidence="1">
    <location>
        <begin position="256"/>
        <end position="275"/>
    </location>
</feature>
<feature type="transmembrane region" description="Helical" evidence="1">
    <location>
        <begin position="12"/>
        <end position="32"/>
    </location>
</feature>
<reference evidence="3 4" key="1">
    <citation type="submission" date="2016-11" db="EMBL/GenBank/DDBJ databases">
        <authorList>
            <person name="Jaros S."/>
            <person name="Januszkiewicz K."/>
            <person name="Wedrychowicz H."/>
        </authorList>
    </citation>
    <scope>NUCLEOTIDE SEQUENCE [LARGE SCALE GENOMIC DNA]</scope>
    <source>
        <strain evidence="3 4">DSM 29589</strain>
    </source>
</reference>
<dbReference type="InterPro" id="IPR000620">
    <property type="entry name" value="EamA_dom"/>
</dbReference>
<feature type="transmembrane region" description="Helical" evidence="1">
    <location>
        <begin position="281"/>
        <end position="299"/>
    </location>
</feature>
<keyword evidence="4" id="KW-1185">Reference proteome</keyword>
<dbReference type="SUPFAM" id="SSF103481">
    <property type="entry name" value="Multidrug resistance efflux transporter EmrE"/>
    <property type="match status" value="2"/>
</dbReference>
<dbReference type="EMBL" id="FRBR01000016">
    <property type="protein sequence ID" value="SHM42130.1"/>
    <property type="molecule type" value="Genomic_DNA"/>
</dbReference>
<dbReference type="PANTHER" id="PTHR22911:SF103">
    <property type="entry name" value="BLR2811 PROTEIN"/>
    <property type="match status" value="1"/>
</dbReference>
<evidence type="ECO:0000313" key="4">
    <source>
        <dbReference type="Proteomes" id="UP000183974"/>
    </source>
</evidence>
<dbReference type="RefSeq" id="WP_229709595.1">
    <property type="nucleotide sequence ID" value="NZ_BMLR01000016.1"/>
</dbReference>
<keyword evidence="1" id="KW-0472">Membrane</keyword>
<feature type="domain" description="EamA" evidence="2">
    <location>
        <begin position="20"/>
        <end position="151"/>
    </location>
</feature>
<keyword evidence="1" id="KW-1133">Transmembrane helix</keyword>
<feature type="transmembrane region" description="Helical" evidence="1">
    <location>
        <begin position="190"/>
        <end position="212"/>
    </location>
</feature>
<dbReference type="InterPro" id="IPR037185">
    <property type="entry name" value="EmrE-like"/>
</dbReference>
<feature type="transmembrane region" description="Helical" evidence="1">
    <location>
        <begin position="106"/>
        <end position="125"/>
    </location>
</feature>
<evidence type="ECO:0000256" key="1">
    <source>
        <dbReference type="SAM" id="Phobius"/>
    </source>
</evidence>
<dbReference type="AlphaFoldDB" id="A0A1M7IN24"/>